<dbReference type="Pfam" id="PF01423">
    <property type="entry name" value="LSM"/>
    <property type="match status" value="1"/>
</dbReference>
<dbReference type="GO" id="GO:1990904">
    <property type="term" value="C:ribonucleoprotein complex"/>
    <property type="evidence" value="ECO:0007669"/>
    <property type="project" value="UniProtKB-KW"/>
</dbReference>
<dbReference type="InterPro" id="IPR010920">
    <property type="entry name" value="LSM_dom_sf"/>
</dbReference>
<comment type="caution">
    <text evidence="6">The sequence shown here is derived from an EMBL/GenBank/DDBJ whole genome shotgun (WGS) entry which is preliminary data.</text>
</comment>
<keyword evidence="2" id="KW-0539">Nucleus</keyword>
<dbReference type="GO" id="GO:0003723">
    <property type="term" value="F:RNA binding"/>
    <property type="evidence" value="ECO:0007669"/>
    <property type="project" value="InterPro"/>
</dbReference>
<dbReference type="PROSITE" id="PS52002">
    <property type="entry name" value="SM"/>
    <property type="match status" value="1"/>
</dbReference>
<accession>A0A7J7IJJ9</accession>
<dbReference type="PANTHER" id="PTHR23338">
    <property type="entry name" value="SMALL NUCLEAR RIBONUCLEOPROTEIN SM"/>
    <property type="match status" value="1"/>
</dbReference>
<gene>
    <name evidence="6" type="ORF">F1559_001038</name>
</gene>
<evidence type="ECO:0000256" key="3">
    <source>
        <dbReference type="ARBA" id="ARBA00023274"/>
    </source>
</evidence>
<dbReference type="Proteomes" id="UP000530660">
    <property type="component" value="Unassembled WGS sequence"/>
</dbReference>
<dbReference type="GO" id="GO:0006396">
    <property type="term" value="P:RNA processing"/>
    <property type="evidence" value="ECO:0007669"/>
    <property type="project" value="InterPro"/>
</dbReference>
<evidence type="ECO:0000259" key="5">
    <source>
        <dbReference type="PROSITE" id="PS52002"/>
    </source>
</evidence>
<feature type="domain" description="Sm" evidence="5">
    <location>
        <begin position="11"/>
        <end position="83"/>
    </location>
</feature>
<evidence type="ECO:0000256" key="1">
    <source>
        <dbReference type="ARBA" id="ARBA00004123"/>
    </source>
</evidence>
<evidence type="ECO:0000256" key="2">
    <source>
        <dbReference type="ARBA" id="ARBA00023242"/>
    </source>
</evidence>
<comment type="subcellular location">
    <subcellularLocation>
        <location evidence="1">Nucleus</location>
    </subcellularLocation>
</comment>
<dbReference type="SMART" id="SM00651">
    <property type="entry name" value="Sm"/>
    <property type="match status" value="1"/>
</dbReference>
<reference evidence="6 7" key="1">
    <citation type="journal article" date="2020" name="J. Phycol.">
        <title>Comparative genome analysis reveals Cyanidiococcus gen. nov., a new extremophilic red algal genus sister to Cyanidioschyzon (Cyanidioschyzonaceae, Rhodophyta).</title>
        <authorList>
            <person name="Liu S.-L."/>
            <person name="Chiang Y.-R."/>
            <person name="Yoon H.S."/>
            <person name="Fu H.-Y."/>
        </authorList>
    </citation>
    <scope>NUCLEOTIDE SEQUENCE [LARGE SCALE GENOMIC DNA]</scope>
    <source>
        <strain evidence="6 7">THAL066</strain>
    </source>
</reference>
<dbReference type="OrthoDB" id="6425924at2759"/>
<name>A0A7J7IJJ9_9RHOD</name>
<organism evidence="6 7">
    <name type="scientific">Cyanidiococcus yangmingshanensis</name>
    <dbReference type="NCBI Taxonomy" id="2690220"/>
    <lineage>
        <taxon>Eukaryota</taxon>
        <taxon>Rhodophyta</taxon>
        <taxon>Bangiophyceae</taxon>
        <taxon>Cyanidiales</taxon>
        <taxon>Cyanidiaceae</taxon>
        <taxon>Cyanidiococcus</taxon>
    </lineage>
</organism>
<evidence type="ECO:0000313" key="7">
    <source>
        <dbReference type="Proteomes" id="UP000530660"/>
    </source>
</evidence>
<protein>
    <recommendedName>
        <fullName evidence="5">Sm domain-containing protein</fullName>
    </recommendedName>
</protein>
<keyword evidence="3" id="KW-0687">Ribonucleoprotein</keyword>
<dbReference type="EMBL" id="VWRR01000008">
    <property type="protein sequence ID" value="KAF6002934.1"/>
    <property type="molecule type" value="Genomic_DNA"/>
</dbReference>
<sequence>MRQNRPAAFNLPLAILKEAQNQIISVETRHGVEYRGCLEHVSAQMNLSLSSVSVIGPDGGRARKSRVLVRGGSVLMVVLPEALEDAPQLDAILQVKQAREEAFRARQALRKKRPPSVPVESGAARSSDAKPQLKRSRVFLDSSDAARR</sequence>
<keyword evidence="7" id="KW-1185">Reference proteome</keyword>
<proteinExistence type="predicted"/>
<dbReference type="Gene3D" id="2.30.30.100">
    <property type="match status" value="1"/>
</dbReference>
<evidence type="ECO:0000256" key="4">
    <source>
        <dbReference type="SAM" id="MobiDB-lite"/>
    </source>
</evidence>
<dbReference type="GO" id="GO:0005634">
    <property type="term" value="C:nucleus"/>
    <property type="evidence" value="ECO:0007669"/>
    <property type="project" value="UniProtKB-SubCell"/>
</dbReference>
<feature type="region of interest" description="Disordered" evidence="4">
    <location>
        <begin position="104"/>
        <end position="148"/>
    </location>
</feature>
<dbReference type="InterPro" id="IPR027141">
    <property type="entry name" value="LSm4/Sm_D1/D3"/>
</dbReference>
<dbReference type="AlphaFoldDB" id="A0A7J7IJJ9"/>
<evidence type="ECO:0000313" key="6">
    <source>
        <dbReference type="EMBL" id="KAF6002934.1"/>
    </source>
</evidence>
<dbReference type="SUPFAM" id="SSF50182">
    <property type="entry name" value="Sm-like ribonucleoproteins"/>
    <property type="match status" value="1"/>
</dbReference>
<dbReference type="InterPro" id="IPR001163">
    <property type="entry name" value="Sm_dom_euk/arc"/>
</dbReference>
<dbReference type="InterPro" id="IPR047575">
    <property type="entry name" value="Sm"/>
</dbReference>